<dbReference type="eggNOG" id="ENOG502RJK1">
    <property type="taxonomic scope" value="Eukaryota"/>
</dbReference>
<dbReference type="AlphaFoldDB" id="A0A177API6"/>
<protein>
    <submittedName>
        <fullName evidence="2">Uracil DNA glycosylase</fullName>
    </submittedName>
</protein>
<dbReference type="GeneID" id="36283503"/>
<dbReference type="RefSeq" id="XP_024328720.1">
    <property type="nucleotide sequence ID" value="XM_024464099.1"/>
</dbReference>
<organism evidence="2">
    <name type="scientific">Pseudogymnoascus destructans</name>
    <dbReference type="NCBI Taxonomy" id="655981"/>
    <lineage>
        <taxon>Eukaryota</taxon>
        <taxon>Fungi</taxon>
        <taxon>Dikarya</taxon>
        <taxon>Ascomycota</taxon>
        <taxon>Pezizomycotina</taxon>
        <taxon>Leotiomycetes</taxon>
        <taxon>Thelebolales</taxon>
        <taxon>Thelebolaceae</taxon>
        <taxon>Pseudogymnoascus</taxon>
    </lineage>
</organism>
<sequence length="373" mass="42082">MDTVTSTPGELFRQVATNIRSKYDDVAVTVPKSTTWRYVVHATEAALGDRDDTIIVSRSRTEEQKERFRQIALDNVASWEASKTAAREAPLGQPIRTYYNAETIPTPKPSTSKRLKENMIPFKDMREPYPITLKATLTEGYLPMVKATVVLKAVDNDDTTMSQEIKNIYILWDTGCHFTIVSDDLLTEDFRKYLDHPIHDPYRNDQTRRVQIEVRIALSNAQIDMASIGAVIPKEKMPNGSSYIILGQSQFINAMDCRSIPRSLLRAKGKDISNDVWGDIVVYEYIDELGDLVTVGLGEGEVRDTEERQGEQPPLSSGLEAVTDGATKTEAGSAEEMECKSTVSHRKRKREFDIAEEDEDEDDREIIGKRQRG</sequence>
<dbReference type="OrthoDB" id="3443015at2759"/>
<name>A0A177API6_9PEZI</name>
<evidence type="ECO:0000256" key="1">
    <source>
        <dbReference type="SAM" id="MobiDB-lite"/>
    </source>
</evidence>
<evidence type="ECO:0000313" key="2">
    <source>
        <dbReference type="EMBL" id="OAF63452.1"/>
    </source>
</evidence>
<reference evidence="2" key="1">
    <citation type="submission" date="2016-03" db="EMBL/GenBank/DDBJ databases">
        <title>Updated assembly of Pseudogymnoascus destructans, the fungus causing white-nose syndrome of bats.</title>
        <authorList>
            <person name="Palmer J.M."/>
            <person name="Drees K.P."/>
            <person name="Foster J.T."/>
            <person name="Lindner D.L."/>
        </authorList>
    </citation>
    <scope>NUCLEOTIDE SEQUENCE [LARGE SCALE GENOMIC DNA]</scope>
    <source>
        <strain evidence="2">20631-21</strain>
    </source>
</reference>
<feature type="compositionally biased region" description="Acidic residues" evidence="1">
    <location>
        <begin position="354"/>
        <end position="364"/>
    </location>
</feature>
<feature type="region of interest" description="Disordered" evidence="1">
    <location>
        <begin position="302"/>
        <end position="373"/>
    </location>
</feature>
<proteinExistence type="predicted"/>
<accession>A0A177API6</accession>
<gene>
    <name evidence="2" type="primary">UNG1_1</name>
    <name evidence="2" type="ORF">VC83_00405</name>
</gene>
<dbReference type="Proteomes" id="UP000077154">
    <property type="component" value="Unassembled WGS sequence"/>
</dbReference>
<dbReference type="EMBL" id="KV441386">
    <property type="protein sequence ID" value="OAF63452.1"/>
    <property type="molecule type" value="Genomic_DNA"/>
</dbReference>
<dbReference type="VEuPathDB" id="FungiDB:GMDG_06178"/>